<dbReference type="Pfam" id="PF14528">
    <property type="entry name" value="LAGLIDADG_3"/>
    <property type="match status" value="1"/>
</dbReference>
<dbReference type="InterPro" id="IPR004860">
    <property type="entry name" value="LAGLIDADG_dom"/>
</dbReference>
<dbReference type="Proteomes" id="UP000034665">
    <property type="component" value="Unassembled WGS sequence"/>
</dbReference>
<dbReference type="Gene3D" id="3.10.28.10">
    <property type="entry name" value="Homing endonucleases"/>
    <property type="match status" value="1"/>
</dbReference>
<sequence length="230" mass="26634">MAESADAHDSKSCEKSWEFKSPPGHHKKKRFTEWVVFLYMKPMSKDKNLQAYVIGLAIGDGNLSKFPRTTRLRITCDDKYPNLMHKICEALQKLFPTNKISLSHQPKHCTDVICYSNSWEDILGWSSTKGSKTKQCIRVPQWIKNDTEYTKQCLKGLFETDGSVYMDRTYLMANFTTALEGLAIDTMEMATLLGYKPNIQKNTRDDRTKYTVRISKRTQEFVDLIDLHKN</sequence>
<dbReference type="InterPro" id="IPR004042">
    <property type="entry name" value="Intein_endonuc_central"/>
</dbReference>
<gene>
    <name evidence="3" type="ORF">UT41_C0001G0106</name>
</gene>
<proteinExistence type="predicted"/>
<feature type="compositionally biased region" description="Basic and acidic residues" evidence="1">
    <location>
        <begin position="1"/>
        <end position="18"/>
    </location>
</feature>
<feature type="region of interest" description="Disordered" evidence="1">
    <location>
        <begin position="1"/>
        <end position="25"/>
    </location>
</feature>
<protein>
    <recommendedName>
        <fullName evidence="2">DOD-type homing endonuclease domain-containing protein</fullName>
    </recommendedName>
</protein>
<evidence type="ECO:0000256" key="1">
    <source>
        <dbReference type="SAM" id="MobiDB-lite"/>
    </source>
</evidence>
<dbReference type="SUPFAM" id="SSF55608">
    <property type="entry name" value="Homing endonucleases"/>
    <property type="match status" value="2"/>
</dbReference>
<reference evidence="3 4" key="1">
    <citation type="journal article" date="2015" name="Nature">
        <title>rRNA introns, odd ribosomes, and small enigmatic genomes across a large radiation of phyla.</title>
        <authorList>
            <person name="Brown C.T."/>
            <person name="Hug L.A."/>
            <person name="Thomas B.C."/>
            <person name="Sharon I."/>
            <person name="Castelle C.J."/>
            <person name="Singh A."/>
            <person name="Wilkins M.J."/>
            <person name="Williams K.H."/>
            <person name="Banfield J.F."/>
        </authorList>
    </citation>
    <scope>NUCLEOTIDE SEQUENCE [LARGE SCALE GENOMIC DNA]</scope>
</reference>
<dbReference type="PROSITE" id="PS50819">
    <property type="entry name" value="INTEIN_ENDONUCLEASE"/>
    <property type="match status" value="1"/>
</dbReference>
<dbReference type="EMBL" id="LBWR01000001">
    <property type="protein sequence ID" value="KKR12562.1"/>
    <property type="molecule type" value="Genomic_DNA"/>
</dbReference>
<name>A0A0G0RFW6_9BACT</name>
<organism evidence="3 4">
    <name type="scientific">Candidatus Wolfebacteria bacterium GW2011_GWC2_39_22</name>
    <dbReference type="NCBI Taxonomy" id="1619013"/>
    <lineage>
        <taxon>Bacteria</taxon>
        <taxon>Candidatus Wolfeibacteriota</taxon>
    </lineage>
</organism>
<comment type="caution">
    <text evidence="3">The sequence shown here is derived from an EMBL/GenBank/DDBJ whole genome shotgun (WGS) entry which is preliminary data.</text>
</comment>
<evidence type="ECO:0000259" key="2">
    <source>
        <dbReference type="PROSITE" id="PS50819"/>
    </source>
</evidence>
<dbReference type="AlphaFoldDB" id="A0A0G0RFW6"/>
<evidence type="ECO:0000313" key="4">
    <source>
        <dbReference type="Proteomes" id="UP000034665"/>
    </source>
</evidence>
<feature type="domain" description="DOD-type homing endonuclease" evidence="2">
    <location>
        <begin position="53"/>
        <end position="195"/>
    </location>
</feature>
<evidence type="ECO:0000313" key="3">
    <source>
        <dbReference type="EMBL" id="KKR12562.1"/>
    </source>
</evidence>
<dbReference type="GO" id="GO:0004519">
    <property type="term" value="F:endonuclease activity"/>
    <property type="evidence" value="ECO:0007669"/>
    <property type="project" value="InterPro"/>
</dbReference>
<dbReference type="InterPro" id="IPR027434">
    <property type="entry name" value="Homing_endonucl"/>
</dbReference>
<accession>A0A0G0RFW6</accession>